<proteinExistence type="inferred from homology"/>
<dbReference type="EMBL" id="CP139779">
    <property type="protein sequence ID" value="WQB69866.1"/>
    <property type="molecule type" value="Genomic_DNA"/>
</dbReference>
<dbReference type="InterPro" id="IPR038330">
    <property type="entry name" value="TspO/MBR-related_sf"/>
</dbReference>
<feature type="transmembrane region" description="Helical" evidence="6">
    <location>
        <begin position="250"/>
        <end position="270"/>
    </location>
</feature>
<dbReference type="Proteomes" id="UP001324533">
    <property type="component" value="Chromosome"/>
</dbReference>
<evidence type="ECO:0000313" key="8">
    <source>
        <dbReference type="Proteomes" id="UP001324533"/>
    </source>
</evidence>
<evidence type="ECO:0000256" key="5">
    <source>
        <dbReference type="ARBA" id="ARBA00023136"/>
    </source>
</evidence>
<dbReference type="Pfam" id="PF03073">
    <property type="entry name" value="TspO_MBR"/>
    <property type="match status" value="1"/>
</dbReference>
<accession>A0ABZ0V8B2</accession>
<gene>
    <name evidence="7" type="ORF">T9R20_14370</name>
</gene>
<evidence type="ECO:0000256" key="4">
    <source>
        <dbReference type="ARBA" id="ARBA00022989"/>
    </source>
</evidence>
<organism evidence="7 8">
    <name type="scientific">Microbacterium invictum</name>
    <dbReference type="NCBI Taxonomy" id="515415"/>
    <lineage>
        <taxon>Bacteria</taxon>
        <taxon>Bacillati</taxon>
        <taxon>Actinomycetota</taxon>
        <taxon>Actinomycetes</taxon>
        <taxon>Micrococcales</taxon>
        <taxon>Microbacteriaceae</taxon>
        <taxon>Microbacterium</taxon>
    </lineage>
</organism>
<comment type="subcellular location">
    <subcellularLocation>
        <location evidence="1">Membrane</location>
        <topology evidence="1">Multi-pass membrane protein</topology>
    </subcellularLocation>
</comment>
<feature type="transmembrane region" description="Helical" evidence="6">
    <location>
        <begin position="201"/>
        <end position="220"/>
    </location>
</feature>
<evidence type="ECO:0000256" key="6">
    <source>
        <dbReference type="SAM" id="Phobius"/>
    </source>
</evidence>
<dbReference type="Gene3D" id="1.20.1260.100">
    <property type="entry name" value="TspO/MBR protein"/>
    <property type="match status" value="1"/>
</dbReference>
<evidence type="ECO:0000256" key="3">
    <source>
        <dbReference type="ARBA" id="ARBA00022692"/>
    </source>
</evidence>
<keyword evidence="4 6" id="KW-1133">Transmembrane helix</keyword>
<feature type="transmembrane region" description="Helical" evidence="6">
    <location>
        <begin position="28"/>
        <end position="53"/>
    </location>
</feature>
<sequence>MSTRASSNTKTDTNTEPSTRTRAIARQVIILVSSILAIVAAFIGSGVFFGTPIQEAAGGFLNSDSTLIAPGTGAFRIWSVIYTGMLAYAIWQALPGQRFDERQQRIGWWVAASLILNAVWIGVVQLNLLFLSLPVIALLLVVLCRSFVILRQTRPKNRVEVVVADGAIGLYLGWVIIATAANATAIFYAVGFEGFGIAPEVWSSFVLAVAAAVGIALAFWGGGRIAPALSLSWGVVWVAVARFTDEPYSPPTGVAAVIAVVLIVVATVVARVRHDRAVRR</sequence>
<feature type="transmembrane region" description="Helical" evidence="6">
    <location>
        <begin position="225"/>
        <end position="244"/>
    </location>
</feature>
<keyword evidence="5 6" id="KW-0472">Membrane</keyword>
<dbReference type="PANTHER" id="PTHR33802">
    <property type="entry name" value="SI:CH211-161H7.5-RELATED"/>
    <property type="match status" value="1"/>
</dbReference>
<feature type="transmembrane region" description="Helical" evidence="6">
    <location>
        <begin position="129"/>
        <end position="150"/>
    </location>
</feature>
<evidence type="ECO:0000256" key="1">
    <source>
        <dbReference type="ARBA" id="ARBA00004141"/>
    </source>
</evidence>
<evidence type="ECO:0000256" key="2">
    <source>
        <dbReference type="ARBA" id="ARBA00007524"/>
    </source>
</evidence>
<dbReference type="PANTHER" id="PTHR33802:SF1">
    <property type="entry name" value="XK-RELATED PROTEIN"/>
    <property type="match status" value="1"/>
</dbReference>
<keyword evidence="8" id="KW-1185">Reference proteome</keyword>
<name>A0ABZ0V8B2_9MICO</name>
<protein>
    <submittedName>
        <fullName evidence="7">Tryptophan-rich sensory protein</fullName>
    </submittedName>
</protein>
<dbReference type="RefSeq" id="WP_322409993.1">
    <property type="nucleotide sequence ID" value="NZ_CP139779.1"/>
</dbReference>
<feature type="transmembrane region" description="Helical" evidence="6">
    <location>
        <begin position="73"/>
        <end position="94"/>
    </location>
</feature>
<evidence type="ECO:0000313" key="7">
    <source>
        <dbReference type="EMBL" id="WQB69866.1"/>
    </source>
</evidence>
<feature type="transmembrane region" description="Helical" evidence="6">
    <location>
        <begin position="162"/>
        <end position="189"/>
    </location>
</feature>
<comment type="similarity">
    <text evidence="2">Belongs to the TspO/BZRP family.</text>
</comment>
<dbReference type="InterPro" id="IPR004307">
    <property type="entry name" value="TspO_MBR"/>
</dbReference>
<reference evidence="7 8" key="1">
    <citation type="submission" date="2023-06" db="EMBL/GenBank/DDBJ databases">
        <title>Rock-solubilizing bacteria, Microbacterium invictum, promotes re-establishment of vegetation in rocky wasteland by accelerating rock bio-weathering and reshaping soil bacterial community.</title>
        <authorList>
            <person name="Liu C."/>
        </authorList>
    </citation>
    <scope>NUCLEOTIDE SEQUENCE [LARGE SCALE GENOMIC DNA]</scope>
    <source>
        <strain evidence="7 8">X-18</strain>
    </source>
</reference>
<feature type="transmembrane region" description="Helical" evidence="6">
    <location>
        <begin position="106"/>
        <end position="123"/>
    </location>
</feature>
<keyword evidence="3 6" id="KW-0812">Transmembrane</keyword>